<reference evidence="1 2" key="1">
    <citation type="submission" date="2024-02" db="EMBL/GenBank/DDBJ databases">
        <title>Discinaceae phylogenomics.</title>
        <authorList>
            <person name="Dirks A.C."/>
            <person name="James T.Y."/>
        </authorList>
    </citation>
    <scope>NUCLEOTIDE SEQUENCE [LARGE SCALE GENOMIC DNA]</scope>
    <source>
        <strain evidence="1 2">ACD0624</strain>
    </source>
</reference>
<proteinExistence type="predicted"/>
<organism evidence="1 2">
    <name type="scientific">Discina gigas</name>
    <dbReference type="NCBI Taxonomy" id="1032678"/>
    <lineage>
        <taxon>Eukaryota</taxon>
        <taxon>Fungi</taxon>
        <taxon>Dikarya</taxon>
        <taxon>Ascomycota</taxon>
        <taxon>Pezizomycotina</taxon>
        <taxon>Pezizomycetes</taxon>
        <taxon>Pezizales</taxon>
        <taxon>Discinaceae</taxon>
        <taxon>Discina</taxon>
    </lineage>
</organism>
<dbReference type="Pfam" id="PF14441">
    <property type="entry name" value="OTT_1508_deam"/>
    <property type="match status" value="1"/>
</dbReference>
<sequence length="505" mass="56271">MSETASTSDVSFTEQLYLLSTVVPFQGRRVNRITQRWLLGRMRLLDGIALLLCTGVKREAVAVTYESTGAGIKLFYCKNRPCDATEKSYAAGLLEIVKNAVLYENCVVSIMDYIIPECQSKIKSRLGKLVKEVSKLQKSSPGGKISVSPSANFDKHIRVTLANSVPSDMSMESFLQVVMDFAEKLPLDNFGLVGDLMEMTYFIGLARDIHTVIPHPALVWRLKKFGEFFGAAKNIAWITLFDREVSARKKLITLTEICPAPPVTETITGDSIQILNRFAESIGTEPVTLEALKTAYDDFQAPPGLPIEANPEAFKEIECSVHCELTLLVFMVQRRLETRKKQYVSMTIELGTSKSTCWTCQAYMNHLESCYATPINCDIPHKSLHDLHCVVSDYSGKITADWRMPTYCPEKNNWLLPGALVSIKIQHILAHIHELQQCDSEWELCSNEALPDGDDYMEMASDSDSTTIIGMGDIVTNGSSDDEFLKQISGLFLSGMGLNRSDLRG</sequence>
<dbReference type="InterPro" id="IPR027796">
    <property type="entry name" value="OTT_1508_deam-like"/>
</dbReference>
<keyword evidence="2" id="KW-1185">Reference proteome</keyword>
<protein>
    <submittedName>
        <fullName evidence="1">Uncharacterized protein</fullName>
    </submittedName>
</protein>
<dbReference type="EMBL" id="JBBBZM010000048">
    <property type="protein sequence ID" value="KAL0636558.1"/>
    <property type="molecule type" value="Genomic_DNA"/>
</dbReference>
<evidence type="ECO:0000313" key="2">
    <source>
        <dbReference type="Proteomes" id="UP001447188"/>
    </source>
</evidence>
<evidence type="ECO:0000313" key="1">
    <source>
        <dbReference type="EMBL" id="KAL0636558.1"/>
    </source>
</evidence>
<comment type="caution">
    <text evidence="1">The sequence shown here is derived from an EMBL/GenBank/DDBJ whole genome shotgun (WGS) entry which is preliminary data.</text>
</comment>
<gene>
    <name evidence="1" type="ORF">Q9L58_004514</name>
</gene>
<name>A0ABR3GL03_9PEZI</name>
<accession>A0ABR3GL03</accession>
<dbReference type="Proteomes" id="UP001447188">
    <property type="component" value="Unassembled WGS sequence"/>
</dbReference>